<dbReference type="InterPro" id="IPR027799">
    <property type="entry name" value="Rtf2_RING-finger"/>
</dbReference>
<name>A0AAD4BTL3_BOLED</name>
<dbReference type="AlphaFoldDB" id="A0AAD4BTL3"/>
<feature type="compositionally biased region" description="Polar residues" evidence="2">
    <location>
        <begin position="154"/>
        <end position="164"/>
    </location>
</feature>
<accession>A0AAD4BTL3</accession>
<evidence type="ECO:0000313" key="3">
    <source>
        <dbReference type="EMBL" id="KAF8439299.1"/>
    </source>
</evidence>
<dbReference type="InterPro" id="IPR006735">
    <property type="entry name" value="Rtf2"/>
</dbReference>
<dbReference type="CDD" id="cd16653">
    <property type="entry name" value="RING-like_Rtf2"/>
    <property type="match status" value="1"/>
</dbReference>
<feature type="region of interest" description="Disordered" evidence="2">
    <location>
        <begin position="148"/>
        <end position="169"/>
    </location>
</feature>
<proteinExistence type="inferred from homology"/>
<evidence type="ECO:0000256" key="2">
    <source>
        <dbReference type="SAM" id="MobiDB-lite"/>
    </source>
</evidence>
<protein>
    <submittedName>
        <fullName evidence="3">DUF602-domain-containing protein</fullName>
    </submittedName>
</protein>
<feature type="compositionally biased region" description="Basic and acidic residues" evidence="2">
    <location>
        <begin position="198"/>
        <end position="214"/>
    </location>
</feature>
<reference evidence="3" key="1">
    <citation type="submission" date="2019-10" db="EMBL/GenBank/DDBJ databases">
        <authorList>
            <consortium name="DOE Joint Genome Institute"/>
            <person name="Kuo A."/>
            <person name="Miyauchi S."/>
            <person name="Kiss E."/>
            <person name="Drula E."/>
            <person name="Kohler A."/>
            <person name="Sanchez-Garcia M."/>
            <person name="Andreopoulos B."/>
            <person name="Barry K.W."/>
            <person name="Bonito G."/>
            <person name="Buee M."/>
            <person name="Carver A."/>
            <person name="Chen C."/>
            <person name="Cichocki N."/>
            <person name="Clum A."/>
            <person name="Culley D."/>
            <person name="Crous P.W."/>
            <person name="Fauchery L."/>
            <person name="Girlanda M."/>
            <person name="Hayes R."/>
            <person name="Keri Z."/>
            <person name="LaButti K."/>
            <person name="Lipzen A."/>
            <person name="Lombard V."/>
            <person name="Magnuson J."/>
            <person name="Maillard F."/>
            <person name="Morin E."/>
            <person name="Murat C."/>
            <person name="Nolan M."/>
            <person name="Ohm R."/>
            <person name="Pangilinan J."/>
            <person name="Pereira M."/>
            <person name="Perotto S."/>
            <person name="Peter M."/>
            <person name="Riley R."/>
            <person name="Sitrit Y."/>
            <person name="Stielow B."/>
            <person name="Szollosi G."/>
            <person name="Zifcakova L."/>
            <person name="Stursova M."/>
            <person name="Spatafora J.W."/>
            <person name="Tedersoo L."/>
            <person name="Vaario L.-M."/>
            <person name="Yamada A."/>
            <person name="Yan M."/>
            <person name="Wang P."/>
            <person name="Xu J."/>
            <person name="Bruns T."/>
            <person name="Baldrian P."/>
            <person name="Vilgalys R."/>
            <person name="Henrissat B."/>
            <person name="Grigoriev I.V."/>
            <person name="Hibbett D."/>
            <person name="Nagy L.G."/>
            <person name="Martin F.M."/>
        </authorList>
    </citation>
    <scope>NUCLEOTIDE SEQUENCE</scope>
    <source>
        <strain evidence="3">BED1</strain>
    </source>
</reference>
<dbReference type="Proteomes" id="UP001194468">
    <property type="component" value="Unassembled WGS sequence"/>
</dbReference>
<comment type="caution">
    <text evidence="3">The sequence shown here is derived from an EMBL/GenBank/DDBJ whole genome shotgun (WGS) entry which is preliminary data.</text>
</comment>
<evidence type="ECO:0000256" key="1">
    <source>
        <dbReference type="ARBA" id="ARBA00009885"/>
    </source>
</evidence>
<dbReference type="GO" id="GO:0006274">
    <property type="term" value="P:DNA replication termination"/>
    <property type="evidence" value="ECO:0007669"/>
    <property type="project" value="TreeGrafter"/>
</dbReference>
<feature type="region of interest" description="Disordered" evidence="2">
    <location>
        <begin position="189"/>
        <end position="256"/>
    </location>
</feature>
<dbReference type="InterPro" id="IPR013083">
    <property type="entry name" value="Znf_RING/FYVE/PHD"/>
</dbReference>
<organism evidence="3 4">
    <name type="scientific">Boletus edulis BED1</name>
    <dbReference type="NCBI Taxonomy" id="1328754"/>
    <lineage>
        <taxon>Eukaryota</taxon>
        <taxon>Fungi</taxon>
        <taxon>Dikarya</taxon>
        <taxon>Basidiomycota</taxon>
        <taxon>Agaricomycotina</taxon>
        <taxon>Agaricomycetes</taxon>
        <taxon>Agaricomycetidae</taxon>
        <taxon>Boletales</taxon>
        <taxon>Boletineae</taxon>
        <taxon>Boletaceae</taxon>
        <taxon>Boletoideae</taxon>
        <taxon>Boletus</taxon>
    </lineage>
</organism>
<dbReference type="PANTHER" id="PTHR12775:SF0">
    <property type="entry name" value="REPLICATION TERMINATION FACTOR 2"/>
    <property type="match status" value="1"/>
</dbReference>
<sequence>MGNDGGSIPDRRDLVKTRVKAEQADKANQVRARWLFCALSKRLLQEPVVSCDLGKLYNKDAIIEYLLDKSAYGDGEEICGHIRSLKDIKTLKLTARPTPPTSADVPSEVPQFVCPLNFKEMNGVQPFVYLRSCGCVLSQSALRELLVPNPPTREISNSEESNGDSADKEQLDVCPHCATKFSQKSDIQMINPSEEEEQRMRAAMEIRRSREPAKPKMKKRKVATDTVVDEAIASKRKKSSPAGNSPSPAPSLNPTISTASRALTHSLVAEGVKRKANMSDAVKSLYRGKGDPPRKETFTTMGTFTRYA</sequence>
<keyword evidence="4" id="KW-1185">Reference proteome</keyword>
<gene>
    <name evidence="3" type="ORF">L210DRAFT_3449234</name>
</gene>
<reference evidence="3" key="2">
    <citation type="journal article" date="2020" name="Nat. Commun.">
        <title>Large-scale genome sequencing of mycorrhizal fungi provides insights into the early evolution of symbiotic traits.</title>
        <authorList>
            <person name="Miyauchi S."/>
            <person name="Kiss E."/>
            <person name="Kuo A."/>
            <person name="Drula E."/>
            <person name="Kohler A."/>
            <person name="Sanchez-Garcia M."/>
            <person name="Morin E."/>
            <person name="Andreopoulos B."/>
            <person name="Barry K.W."/>
            <person name="Bonito G."/>
            <person name="Buee M."/>
            <person name="Carver A."/>
            <person name="Chen C."/>
            <person name="Cichocki N."/>
            <person name="Clum A."/>
            <person name="Culley D."/>
            <person name="Crous P.W."/>
            <person name="Fauchery L."/>
            <person name="Girlanda M."/>
            <person name="Hayes R.D."/>
            <person name="Keri Z."/>
            <person name="LaButti K."/>
            <person name="Lipzen A."/>
            <person name="Lombard V."/>
            <person name="Magnuson J."/>
            <person name="Maillard F."/>
            <person name="Murat C."/>
            <person name="Nolan M."/>
            <person name="Ohm R.A."/>
            <person name="Pangilinan J."/>
            <person name="Pereira M.F."/>
            <person name="Perotto S."/>
            <person name="Peter M."/>
            <person name="Pfister S."/>
            <person name="Riley R."/>
            <person name="Sitrit Y."/>
            <person name="Stielow J.B."/>
            <person name="Szollosi G."/>
            <person name="Zifcakova L."/>
            <person name="Stursova M."/>
            <person name="Spatafora J.W."/>
            <person name="Tedersoo L."/>
            <person name="Vaario L.M."/>
            <person name="Yamada A."/>
            <person name="Yan M."/>
            <person name="Wang P."/>
            <person name="Xu J."/>
            <person name="Bruns T."/>
            <person name="Baldrian P."/>
            <person name="Vilgalys R."/>
            <person name="Dunand C."/>
            <person name="Henrissat B."/>
            <person name="Grigoriev I.V."/>
            <person name="Hibbett D."/>
            <person name="Nagy L.G."/>
            <person name="Martin F.M."/>
        </authorList>
    </citation>
    <scope>NUCLEOTIDE SEQUENCE</scope>
    <source>
        <strain evidence="3">BED1</strain>
    </source>
</reference>
<feature type="compositionally biased region" description="Basic and acidic residues" evidence="2">
    <location>
        <begin position="288"/>
        <end position="297"/>
    </location>
</feature>
<feature type="compositionally biased region" description="Polar residues" evidence="2">
    <location>
        <begin position="298"/>
        <end position="308"/>
    </location>
</feature>
<feature type="region of interest" description="Disordered" evidence="2">
    <location>
        <begin position="270"/>
        <end position="308"/>
    </location>
</feature>
<dbReference type="GO" id="GO:0005634">
    <property type="term" value="C:nucleus"/>
    <property type="evidence" value="ECO:0007669"/>
    <property type="project" value="TreeGrafter"/>
</dbReference>
<dbReference type="Gene3D" id="3.30.40.10">
    <property type="entry name" value="Zinc/RING finger domain, C3HC4 (zinc finger)"/>
    <property type="match status" value="1"/>
</dbReference>
<dbReference type="EMBL" id="WHUW01000014">
    <property type="protein sequence ID" value="KAF8439299.1"/>
    <property type="molecule type" value="Genomic_DNA"/>
</dbReference>
<evidence type="ECO:0000313" key="4">
    <source>
        <dbReference type="Proteomes" id="UP001194468"/>
    </source>
</evidence>
<feature type="compositionally biased region" description="Low complexity" evidence="2">
    <location>
        <begin position="240"/>
        <end position="254"/>
    </location>
</feature>
<comment type="similarity">
    <text evidence="1">Belongs to the rtf2 family.</text>
</comment>
<dbReference type="Pfam" id="PF04641">
    <property type="entry name" value="Rtf2"/>
    <property type="match status" value="1"/>
</dbReference>
<dbReference type="PANTHER" id="PTHR12775">
    <property type="entry name" value="PROTEIN C20ORF43 HOMOLOG"/>
    <property type="match status" value="1"/>
</dbReference>